<evidence type="ECO:0000313" key="1">
    <source>
        <dbReference type="EMBL" id="KAF4457914.1"/>
    </source>
</evidence>
<keyword evidence="1" id="KW-0645">Protease</keyword>
<keyword evidence="2" id="KW-1185">Reference proteome</keyword>
<gene>
    <name evidence="1" type="ORF">F53441_267</name>
</gene>
<dbReference type="AlphaFoldDB" id="A0A8H4KYF9"/>
<dbReference type="GO" id="GO:0006508">
    <property type="term" value="P:proteolysis"/>
    <property type="evidence" value="ECO:0007669"/>
    <property type="project" value="UniProtKB-KW"/>
</dbReference>
<dbReference type="OrthoDB" id="3565018at2759"/>
<dbReference type="PANTHER" id="PTHR35186:SF4">
    <property type="entry name" value="PRION-INHIBITION AND PROPAGATION HELO DOMAIN-CONTAINING PROTEIN"/>
    <property type="match status" value="1"/>
</dbReference>
<dbReference type="Proteomes" id="UP000605986">
    <property type="component" value="Unassembled WGS sequence"/>
</dbReference>
<reference evidence="1" key="1">
    <citation type="submission" date="2020-01" db="EMBL/GenBank/DDBJ databases">
        <title>Identification and distribution of gene clusters putatively required for synthesis of sphingolipid metabolism inhibitors in phylogenetically diverse species of the filamentous fungus Fusarium.</title>
        <authorList>
            <person name="Kim H.-S."/>
            <person name="Busman M."/>
            <person name="Brown D.W."/>
            <person name="Divon H."/>
            <person name="Uhlig S."/>
            <person name="Proctor R.H."/>
        </authorList>
    </citation>
    <scope>NUCLEOTIDE SEQUENCE</scope>
    <source>
        <strain evidence="1">NRRL 53441</strain>
    </source>
</reference>
<protein>
    <submittedName>
        <fullName evidence="1">Putative intracellular serine protease protein</fullName>
    </submittedName>
</protein>
<comment type="caution">
    <text evidence="1">The sequence shown here is derived from an EMBL/GenBank/DDBJ whole genome shotgun (WGS) entry which is preliminary data.</text>
</comment>
<name>A0A8H4KYF9_9HYPO</name>
<keyword evidence="1" id="KW-0378">Hydrolase</keyword>
<organism evidence="1 2">
    <name type="scientific">Fusarium austroafricanum</name>
    <dbReference type="NCBI Taxonomy" id="2364996"/>
    <lineage>
        <taxon>Eukaryota</taxon>
        <taxon>Fungi</taxon>
        <taxon>Dikarya</taxon>
        <taxon>Ascomycota</taxon>
        <taxon>Pezizomycotina</taxon>
        <taxon>Sordariomycetes</taxon>
        <taxon>Hypocreomycetidae</taxon>
        <taxon>Hypocreales</taxon>
        <taxon>Nectriaceae</taxon>
        <taxon>Fusarium</taxon>
        <taxon>Fusarium concolor species complex</taxon>
    </lineage>
</organism>
<dbReference type="PANTHER" id="PTHR35186">
    <property type="entry name" value="ANK_REP_REGION DOMAIN-CONTAINING PROTEIN"/>
    <property type="match status" value="1"/>
</dbReference>
<dbReference type="EMBL" id="JAADJG010000008">
    <property type="protein sequence ID" value="KAF4457914.1"/>
    <property type="molecule type" value="Genomic_DNA"/>
</dbReference>
<accession>A0A8H4KYF9</accession>
<evidence type="ECO:0000313" key="2">
    <source>
        <dbReference type="Proteomes" id="UP000605986"/>
    </source>
</evidence>
<sequence>MSGFEIVGVVFGVLPFFIEAGKAYSDNVTSLRKATSRGLRDKELEEFYREFYWETFQLKKSIEKIVCGLPGLSEDRKQEIIESQDVESWSRATDVEKALKEFFACEGDHQAFEKVMEKVLSLLARLVEDKTVRVSKAERSNIEMYRKLETFQKESSEQKTESSFIERFKFWKKEKDRNVCLRNLNTWNKRITIMVNAACTAAEKRQPTTSRPKGPSSQLRALSRRLFTALQKCWSCDCDGRHEARFCLASCMCSTKDSTKDSSGVKFDFLVTNPRCHSQWKWREGTVRIKASDALSSLSSEDRAELARICDVDPNIQTVKYCLQLLIEDCQISTSNHVRNDAPKLQASILD</sequence>
<dbReference type="GO" id="GO:0008233">
    <property type="term" value="F:peptidase activity"/>
    <property type="evidence" value="ECO:0007669"/>
    <property type="project" value="UniProtKB-KW"/>
</dbReference>
<proteinExistence type="predicted"/>